<evidence type="ECO:0000313" key="2">
    <source>
        <dbReference type="EMBL" id="ASV29565.1"/>
    </source>
</evidence>
<dbReference type="InterPro" id="IPR011042">
    <property type="entry name" value="6-blade_b-propeller_TolB-like"/>
</dbReference>
<sequence length="645" mass="71629">MPFNSYRPASALLFIGFLNLLLLSCDTSNKPEWEKRNSELIEEFGLTARNLPNLPSSDVAPNLKVGTLSNLGNMEGILLYPGITAKIFWGNGNLVSVLELEANATLPEEALPADRFLILSQGSLELNSDGQKHHMMAKEREEPDGTHSGTPRMDFIFQEKGSKSEIKAGDTGAKVMEVYSPLRLDYLEKLGVSDLPSEIPQRSSNKEATINTNTVYDFYDIQLTQLTNGVYTRLVSAGDIQLSLVSADPNTQSQAHIHPEEQITILLRGSLKETVLDQELDMVPQDIVLVPGNVVHSGVAGELGYDALDIFWPVREDYLTKQKIALEKYQEIIPEGAKPQLVIDGAKTKPTLTFSEGPKWMDGKLYFSNMYFDQNWNADPKRSSIVELKPDGSYKNIMEGKMQANGLYPYKNGNLLVCDMIGHCVLEMTTSGDVVHVIADSYNGKPIDGPNDIITDSKGGIYFTDPQFTMEAEKFQPGRAVYYISPDKNITRLVEPNEFAMPNGILLSPDGKTLYINNCYDDESWYPVNSSKENFVWAYDVNDDGTISNGRKFAELRLTGNVLNRKGKSSSADGMAIDTMGNIYVATYFGVQIFDSKGSFIGMINLPSFPVSLGFGGEDMKTLYIVSYDKVYKIPTNRTGYVNYL</sequence>
<dbReference type="OrthoDB" id="241638at2"/>
<dbReference type="Gene3D" id="2.60.120.10">
    <property type="entry name" value="Jelly Rolls"/>
    <property type="match status" value="2"/>
</dbReference>
<keyword evidence="3" id="KW-1185">Reference proteome</keyword>
<dbReference type="SUPFAM" id="SSF51182">
    <property type="entry name" value="RmlC-like cupins"/>
    <property type="match status" value="1"/>
</dbReference>
<dbReference type="RefSeq" id="WP_094996191.1">
    <property type="nucleotide sequence ID" value="NZ_BMJL01000001.1"/>
</dbReference>
<gene>
    <name evidence="2" type="ORF">CJ263_04675</name>
</gene>
<dbReference type="InterPro" id="IPR014710">
    <property type="entry name" value="RmlC-like_jellyroll"/>
</dbReference>
<dbReference type="Pfam" id="PF08450">
    <property type="entry name" value="SGL"/>
    <property type="match status" value="1"/>
</dbReference>
<dbReference type="AlphaFoldDB" id="A0A223V2E2"/>
<proteinExistence type="predicted"/>
<protein>
    <submittedName>
        <fullName evidence="2">Gluconolaconase</fullName>
    </submittedName>
</protein>
<name>A0A223V2E2_9FLAO</name>
<accession>A0A223V2E2</accession>
<dbReference type="PROSITE" id="PS51257">
    <property type="entry name" value="PROKAR_LIPOPROTEIN"/>
    <property type="match status" value="1"/>
</dbReference>
<dbReference type="InterPro" id="IPR051262">
    <property type="entry name" value="SMP-30/CGR1_Lactonase"/>
</dbReference>
<dbReference type="Gene3D" id="2.120.10.30">
    <property type="entry name" value="TolB, C-terminal domain"/>
    <property type="match status" value="1"/>
</dbReference>
<feature type="region of interest" description="Disordered" evidence="1">
    <location>
        <begin position="129"/>
        <end position="152"/>
    </location>
</feature>
<evidence type="ECO:0000313" key="3">
    <source>
        <dbReference type="Proteomes" id="UP000215244"/>
    </source>
</evidence>
<feature type="compositionally biased region" description="Basic and acidic residues" evidence="1">
    <location>
        <begin position="130"/>
        <end position="145"/>
    </location>
</feature>
<dbReference type="SUPFAM" id="SSF63829">
    <property type="entry name" value="Calcium-dependent phosphotriesterase"/>
    <property type="match status" value="1"/>
</dbReference>
<reference evidence="2 3" key="1">
    <citation type="submission" date="2017-08" db="EMBL/GenBank/DDBJ databases">
        <title>The complete genome sequence of Maribacter sp. B1, isolated from deep-sea sediment.</title>
        <authorList>
            <person name="Wu Y.-H."/>
            <person name="Cheng H."/>
            <person name="Xu X.-W."/>
        </authorList>
    </citation>
    <scope>NUCLEOTIDE SEQUENCE [LARGE SCALE GENOMIC DNA]</scope>
    <source>
        <strain evidence="2 3">B1</strain>
    </source>
</reference>
<dbReference type="InterPro" id="IPR013096">
    <property type="entry name" value="Cupin_2"/>
</dbReference>
<evidence type="ECO:0000256" key="1">
    <source>
        <dbReference type="SAM" id="MobiDB-lite"/>
    </source>
</evidence>
<dbReference type="Proteomes" id="UP000215244">
    <property type="component" value="Chromosome"/>
</dbReference>
<dbReference type="InterPro" id="IPR011051">
    <property type="entry name" value="RmlC_Cupin_sf"/>
</dbReference>
<dbReference type="PANTHER" id="PTHR47572:SF4">
    <property type="entry name" value="LACTONASE DRP35"/>
    <property type="match status" value="1"/>
</dbReference>
<dbReference type="PANTHER" id="PTHR47572">
    <property type="entry name" value="LIPOPROTEIN-RELATED"/>
    <property type="match status" value="1"/>
</dbReference>
<dbReference type="KEGG" id="marb:CJ263_04675"/>
<dbReference type="EMBL" id="CP022957">
    <property type="protein sequence ID" value="ASV29565.1"/>
    <property type="molecule type" value="Genomic_DNA"/>
</dbReference>
<organism evidence="2 3">
    <name type="scientific">Maribacter cobaltidurans</name>
    <dbReference type="NCBI Taxonomy" id="1178778"/>
    <lineage>
        <taxon>Bacteria</taxon>
        <taxon>Pseudomonadati</taxon>
        <taxon>Bacteroidota</taxon>
        <taxon>Flavobacteriia</taxon>
        <taxon>Flavobacteriales</taxon>
        <taxon>Flavobacteriaceae</taxon>
        <taxon>Maribacter</taxon>
    </lineage>
</organism>
<dbReference type="Pfam" id="PF07883">
    <property type="entry name" value="Cupin_2"/>
    <property type="match status" value="1"/>
</dbReference>
<dbReference type="InterPro" id="IPR013658">
    <property type="entry name" value="SGL"/>
</dbReference>